<dbReference type="CDD" id="cd17932">
    <property type="entry name" value="DEXQc_UvrD"/>
    <property type="match status" value="1"/>
</dbReference>
<dbReference type="PANTHER" id="PTHR11070:SF2">
    <property type="entry name" value="ATP-DEPENDENT DNA HELICASE SRS2"/>
    <property type="match status" value="1"/>
</dbReference>
<evidence type="ECO:0000256" key="4">
    <source>
        <dbReference type="ARBA" id="ARBA00022806"/>
    </source>
</evidence>
<keyword evidence="2 11" id="KW-0547">Nucleotide-binding</keyword>
<dbReference type="GO" id="GO:0003677">
    <property type="term" value="F:DNA binding"/>
    <property type="evidence" value="ECO:0007669"/>
    <property type="project" value="UniProtKB-KW"/>
</dbReference>
<evidence type="ECO:0000313" key="14">
    <source>
        <dbReference type="EMBL" id="KYH35006.1"/>
    </source>
</evidence>
<evidence type="ECO:0000256" key="5">
    <source>
        <dbReference type="ARBA" id="ARBA00022840"/>
    </source>
</evidence>
<dbReference type="Gene3D" id="1.10.486.10">
    <property type="entry name" value="PCRA, domain 4"/>
    <property type="match status" value="1"/>
</dbReference>
<dbReference type="PROSITE" id="PS51198">
    <property type="entry name" value="UVRD_HELICASE_ATP_BIND"/>
    <property type="match status" value="1"/>
</dbReference>
<evidence type="ECO:0000256" key="11">
    <source>
        <dbReference type="PROSITE-ProRule" id="PRU00560"/>
    </source>
</evidence>
<dbReference type="InterPro" id="IPR000212">
    <property type="entry name" value="DNA_helicase_UvrD/REP"/>
</dbReference>
<dbReference type="InterPro" id="IPR013986">
    <property type="entry name" value="DExx_box_DNA_helicase_dom_sf"/>
</dbReference>
<dbReference type="PANTHER" id="PTHR11070">
    <property type="entry name" value="UVRD / RECB / PCRA DNA HELICASE FAMILY MEMBER"/>
    <property type="match status" value="1"/>
</dbReference>
<dbReference type="STRING" id="1121338.CLTEP_09990"/>
<evidence type="ECO:0000256" key="7">
    <source>
        <dbReference type="ARBA" id="ARBA00023235"/>
    </source>
</evidence>
<dbReference type="GO" id="GO:0005524">
    <property type="term" value="F:ATP binding"/>
    <property type="evidence" value="ECO:0007669"/>
    <property type="project" value="UniProtKB-UniRule"/>
</dbReference>
<dbReference type="GO" id="GO:0016887">
    <property type="term" value="F:ATP hydrolysis activity"/>
    <property type="evidence" value="ECO:0007669"/>
    <property type="project" value="RHEA"/>
</dbReference>
<keyword evidence="3 11" id="KW-0378">Hydrolase</keyword>
<dbReference type="EC" id="5.6.2.4" evidence="9"/>
<evidence type="ECO:0000256" key="2">
    <source>
        <dbReference type="ARBA" id="ARBA00022741"/>
    </source>
</evidence>
<dbReference type="OrthoDB" id="9810135at2"/>
<evidence type="ECO:0000256" key="3">
    <source>
        <dbReference type="ARBA" id="ARBA00022801"/>
    </source>
</evidence>
<dbReference type="InterPro" id="IPR014016">
    <property type="entry name" value="UvrD-like_ATP-bd"/>
</dbReference>
<organism evidence="14 15">
    <name type="scientific">Clostridium tepidiprofundi DSM 19306</name>
    <dbReference type="NCBI Taxonomy" id="1121338"/>
    <lineage>
        <taxon>Bacteria</taxon>
        <taxon>Bacillati</taxon>
        <taxon>Bacillota</taxon>
        <taxon>Clostridia</taxon>
        <taxon>Eubacteriales</taxon>
        <taxon>Clostridiaceae</taxon>
        <taxon>Clostridium</taxon>
    </lineage>
</organism>
<evidence type="ECO:0000259" key="13">
    <source>
        <dbReference type="PROSITE" id="PS51217"/>
    </source>
</evidence>
<evidence type="ECO:0000256" key="9">
    <source>
        <dbReference type="ARBA" id="ARBA00034808"/>
    </source>
</evidence>
<evidence type="ECO:0000256" key="6">
    <source>
        <dbReference type="ARBA" id="ARBA00023125"/>
    </source>
</evidence>
<dbReference type="InterPro" id="IPR027417">
    <property type="entry name" value="P-loop_NTPase"/>
</dbReference>
<protein>
    <recommendedName>
        <fullName evidence="9">DNA 3'-5' helicase</fullName>
        <ecNumber evidence="9">5.6.2.4</ecNumber>
    </recommendedName>
</protein>
<keyword evidence="6" id="KW-0238">DNA-binding</keyword>
<dbReference type="PATRIC" id="fig|1121338.3.peg.1032"/>
<proteinExistence type="inferred from homology"/>
<dbReference type="Gene3D" id="1.10.10.160">
    <property type="match status" value="1"/>
</dbReference>
<keyword evidence="5 11" id="KW-0067">ATP-binding</keyword>
<reference evidence="14 15" key="1">
    <citation type="submission" date="2016-02" db="EMBL/GenBank/DDBJ databases">
        <title>Genome sequence of Clostridium tepidiprofundi DSM 19306.</title>
        <authorList>
            <person name="Poehlein A."/>
            <person name="Daniel R."/>
        </authorList>
    </citation>
    <scope>NUCLEOTIDE SEQUENCE [LARGE SCALE GENOMIC DNA]</scope>
    <source>
        <strain evidence="14 15">DSM 19306</strain>
    </source>
</reference>
<dbReference type="GO" id="GO:0005829">
    <property type="term" value="C:cytosol"/>
    <property type="evidence" value="ECO:0007669"/>
    <property type="project" value="TreeGrafter"/>
</dbReference>
<feature type="domain" description="UvrD-like helicase C-terminal" evidence="13">
    <location>
        <begin position="273"/>
        <end position="540"/>
    </location>
</feature>
<evidence type="ECO:0000313" key="15">
    <source>
        <dbReference type="Proteomes" id="UP000075531"/>
    </source>
</evidence>
<keyword evidence="4 11" id="KW-0347">Helicase</keyword>
<comment type="similarity">
    <text evidence="1">Belongs to the helicase family. UvrD subfamily.</text>
</comment>
<feature type="binding site" evidence="11">
    <location>
        <begin position="26"/>
        <end position="33"/>
    </location>
    <ligand>
        <name>ATP</name>
        <dbReference type="ChEBI" id="CHEBI:30616"/>
    </ligand>
</feature>
<dbReference type="GO" id="GO:0000725">
    <property type="term" value="P:recombinational repair"/>
    <property type="evidence" value="ECO:0007669"/>
    <property type="project" value="TreeGrafter"/>
</dbReference>
<dbReference type="Pfam" id="PF13361">
    <property type="entry name" value="UvrD_C"/>
    <property type="match status" value="1"/>
</dbReference>
<dbReference type="Pfam" id="PF00580">
    <property type="entry name" value="UvrD-helicase"/>
    <property type="match status" value="1"/>
</dbReference>
<sequence>MNFEENLDKFQRIAVKTDERNLLVVAAPGSGKTTTIINRVFYLVKKGVSPDNIVVITFTRMAAINMKNRYSELGIQKRSPFFGTFHGLFYKIVKRHYGNIEIIGSSQSYNVIKSVLKEYFDEITDEKVKETLNDISVFKNSLIDIEFFKSTMDKNIFNDCFIKYEEYKKRNKLLDFDDLQIKVRELFLKNENILNGYRMLFKYILVDEFQDCDKLQIDILRLLNLNNSLFAVGDEDQCIYSFRGSRPDCMVEFDKYFDGGKKVFLSNNYRSPKNIIEASNKLIINNKIRNSKTINAVKKVDSKINVINSNDENGQANEISNIILKLNKISNYKLSSNVVLYRTNIESRSLIDAFIRKRIPFRFFDRGYNFFEHFICRDIIAYLKLSIDPCDRESFTRIINKPFRYVSKINIEKLKNHREKNSCFEILKNMGNVHPYQIKSLEKLQNEINFLSKISLKSAVDYVIFSLGYHEYIEEYCSKFKYNIDEMEEIVEEFRESCKEFNFINEFLVHVEEVSSEIKRNKNDENRDSVIFSTIHGVKGMEFENVFIINCNEDNIPHKNNDNIEEERRLFYVAVTRTKKNLWLGISDRIKGSTKEPSRFINELGINKDTSVDILKKGEVIRHVSFGIGKVINIDEKVVDIEFDEGIVRRFDALILFNSGLIKQVN</sequence>
<dbReference type="Gene3D" id="3.40.50.300">
    <property type="entry name" value="P-loop containing nucleotide triphosphate hydrolases"/>
    <property type="match status" value="2"/>
</dbReference>
<dbReference type="SUPFAM" id="SSF52540">
    <property type="entry name" value="P-loop containing nucleoside triphosphate hydrolases"/>
    <property type="match status" value="1"/>
</dbReference>
<evidence type="ECO:0000256" key="10">
    <source>
        <dbReference type="ARBA" id="ARBA00048988"/>
    </source>
</evidence>
<feature type="domain" description="UvrD-like helicase ATP-binding" evidence="12">
    <location>
        <begin position="5"/>
        <end position="272"/>
    </location>
</feature>
<keyword evidence="7" id="KW-0413">Isomerase</keyword>
<dbReference type="PROSITE" id="PS51217">
    <property type="entry name" value="UVRD_HELICASE_CTER"/>
    <property type="match status" value="1"/>
</dbReference>
<keyword evidence="15" id="KW-1185">Reference proteome</keyword>
<dbReference type="GO" id="GO:0043138">
    <property type="term" value="F:3'-5' DNA helicase activity"/>
    <property type="evidence" value="ECO:0007669"/>
    <property type="project" value="UniProtKB-EC"/>
</dbReference>
<comment type="catalytic activity">
    <reaction evidence="8">
        <text>Couples ATP hydrolysis with the unwinding of duplex DNA by translocating in the 3'-5' direction.</text>
        <dbReference type="EC" id="5.6.2.4"/>
    </reaction>
</comment>
<dbReference type="InterPro" id="IPR014017">
    <property type="entry name" value="DNA_helicase_UvrD-like_C"/>
</dbReference>
<comment type="caution">
    <text evidence="14">The sequence shown here is derived from an EMBL/GenBank/DDBJ whole genome shotgun (WGS) entry which is preliminary data.</text>
</comment>
<dbReference type="AlphaFoldDB" id="A0A151B540"/>
<dbReference type="EMBL" id="LTBA01000007">
    <property type="protein sequence ID" value="KYH35006.1"/>
    <property type="molecule type" value="Genomic_DNA"/>
</dbReference>
<evidence type="ECO:0000259" key="12">
    <source>
        <dbReference type="PROSITE" id="PS51198"/>
    </source>
</evidence>
<name>A0A151B540_9CLOT</name>
<gene>
    <name evidence="14" type="primary">yjcD</name>
    <name evidence="14" type="ORF">CLTEP_09990</name>
</gene>
<evidence type="ECO:0000256" key="8">
    <source>
        <dbReference type="ARBA" id="ARBA00034617"/>
    </source>
</evidence>
<dbReference type="RefSeq" id="WP_066823458.1">
    <property type="nucleotide sequence ID" value="NZ_LTBA01000007.1"/>
</dbReference>
<dbReference type="Proteomes" id="UP000075531">
    <property type="component" value="Unassembled WGS sequence"/>
</dbReference>
<evidence type="ECO:0000256" key="1">
    <source>
        <dbReference type="ARBA" id="ARBA00009922"/>
    </source>
</evidence>
<dbReference type="GO" id="GO:0033202">
    <property type="term" value="C:DNA helicase complex"/>
    <property type="evidence" value="ECO:0007669"/>
    <property type="project" value="TreeGrafter"/>
</dbReference>
<accession>A0A151B540</accession>
<comment type="catalytic activity">
    <reaction evidence="10">
        <text>ATP + H2O = ADP + phosphate + H(+)</text>
        <dbReference type="Rhea" id="RHEA:13065"/>
        <dbReference type="ChEBI" id="CHEBI:15377"/>
        <dbReference type="ChEBI" id="CHEBI:15378"/>
        <dbReference type="ChEBI" id="CHEBI:30616"/>
        <dbReference type="ChEBI" id="CHEBI:43474"/>
        <dbReference type="ChEBI" id="CHEBI:456216"/>
        <dbReference type="EC" id="5.6.2.4"/>
    </reaction>
</comment>